<dbReference type="AlphaFoldDB" id="A0A6J4R7X2"/>
<name>A0A6J4R7X2_9ACTN</name>
<dbReference type="SUPFAM" id="SSF55729">
    <property type="entry name" value="Acyl-CoA N-acyltransferases (Nat)"/>
    <property type="match status" value="1"/>
</dbReference>
<reference evidence="2" key="1">
    <citation type="submission" date="2020-02" db="EMBL/GenBank/DDBJ databases">
        <authorList>
            <person name="Meier V. D."/>
        </authorList>
    </citation>
    <scope>NUCLEOTIDE SEQUENCE</scope>
    <source>
        <strain evidence="2">AVDCRST_MAG58</strain>
    </source>
</reference>
<organism evidence="2">
    <name type="scientific">uncultured Rubrobacteraceae bacterium</name>
    <dbReference type="NCBI Taxonomy" id="349277"/>
    <lineage>
        <taxon>Bacteria</taxon>
        <taxon>Bacillati</taxon>
        <taxon>Actinomycetota</taxon>
        <taxon>Rubrobacteria</taxon>
        <taxon>Rubrobacterales</taxon>
        <taxon>Rubrobacteraceae</taxon>
        <taxon>environmental samples</taxon>
    </lineage>
</organism>
<dbReference type="GO" id="GO:0016747">
    <property type="term" value="F:acyltransferase activity, transferring groups other than amino-acyl groups"/>
    <property type="evidence" value="ECO:0007669"/>
    <property type="project" value="InterPro"/>
</dbReference>
<feature type="domain" description="N-acetyltransferase" evidence="1">
    <location>
        <begin position="66"/>
        <end position="206"/>
    </location>
</feature>
<accession>A0A6J4R7X2</accession>
<evidence type="ECO:0000313" key="2">
    <source>
        <dbReference type="EMBL" id="CAA9459872.1"/>
    </source>
</evidence>
<evidence type="ECO:0000259" key="1">
    <source>
        <dbReference type="PROSITE" id="PS51186"/>
    </source>
</evidence>
<proteinExistence type="predicted"/>
<dbReference type="InterPro" id="IPR000182">
    <property type="entry name" value="GNAT_dom"/>
</dbReference>
<dbReference type="EMBL" id="CADCVF010000046">
    <property type="protein sequence ID" value="CAA9459872.1"/>
    <property type="molecule type" value="Genomic_DNA"/>
</dbReference>
<sequence>MGDPFDLELARERREGFLREAEERRLARASRVNTWTDAWFRFRGWRERRRTLLREKQERALARETARVRAAFAAAEERPGTIEVRWGLPADEAAVADLLELNGMPRWVAFEERFIVAESDGKVLGALRYRTESKRLLLGLLVVDPWAGEERLARALYAGAGDLARELGVGEVVASVSREGYPGETGYRRRGRDWHLGATQAREAGDAAAGGWRRVLSLFGTLPVPFHRYR</sequence>
<protein>
    <recommendedName>
        <fullName evidence="1">N-acetyltransferase domain-containing protein</fullName>
    </recommendedName>
</protein>
<dbReference type="InterPro" id="IPR016181">
    <property type="entry name" value="Acyl_CoA_acyltransferase"/>
</dbReference>
<gene>
    <name evidence="2" type="ORF">AVDCRST_MAG58-2362</name>
</gene>
<dbReference type="Gene3D" id="3.40.630.30">
    <property type="match status" value="1"/>
</dbReference>
<dbReference type="PROSITE" id="PS51186">
    <property type="entry name" value="GNAT"/>
    <property type="match status" value="1"/>
</dbReference>